<name>A0A1Z4GK09_9CYAN</name>
<dbReference type="EMBL" id="AP018174">
    <property type="protein sequence ID" value="BAY17809.1"/>
    <property type="molecule type" value="Genomic_DNA"/>
</dbReference>
<dbReference type="PANTHER" id="PTHR14136">
    <property type="entry name" value="BTB_POZ DOMAIN-CONTAINING PROTEIN KCTD9"/>
    <property type="match status" value="1"/>
</dbReference>
<dbReference type="Pfam" id="PF00805">
    <property type="entry name" value="Pentapeptide"/>
    <property type="match status" value="2"/>
</dbReference>
<gene>
    <name evidence="1" type="ORF">NIES21_36510</name>
</gene>
<dbReference type="Proteomes" id="UP000218287">
    <property type="component" value="Chromosome"/>
</dbReference>
<dbReference type="PANTHER" id="PTHR14136:SF17">
    <property type="entry name" value="BTB_POZ DOMAIN-CONTAINING PROTEIN KCTD9"/>
    <property type="match status" value="1"/>
</dbReference>
<proteinExistence type="predicted"/>
<evidence type="ECO:0000313" key="2">
    <source>
        <dbReference type="Proteomes" id="UP000218287"/>
    </source>
</evidence>
<sequence length="259" mass="28575">MTISLYFLENKTQQYLLNILKMFTHINNFGHPVKNYLINKNLFLDIILAIVYGQDKQHLVSQGSIKKFLRLAVEKLHHPTVDIRLQGILELERLATYNYQHHGEIIEILATFVRESSPHKAHEEIHPDIQAALNVIIRRDTQKSLESAQIDLSYTDLRGANLSGANLAGANLYQVNLSGANLAGANLSGAILSAANLSEANLVGTNLSEAIISAANLSQANLAKANLVRANFYLANLFQTNLQDAILDGASFREAKFSG</sequence>
<dbReference type="InterPro" id="IPR051082">
    <property type="entry name" value="Pentapeptide-BTB/POZ_domain"/>
</dbReference>
<dbReference type="SUPFAM" id="SSF141571">
    <property type="entry name" value="Pentapeptide repeat-like"/>
    <property type="match status" value="1"/>
</dbReference>
<keyword evidence="2" id="KW-1185">Reference proteome</keyword>
<dbReference type="InterPro" id="IPR001646">
    <property type="entry name" value="5peptide_repeat"/>
</dbReference>
<evidence type="ECO:0000313" key="1">
    <source>
        <dbReference type="EMBL" id="BAY17809.1"/>
    </source>
</evidence>
<dbReference type="AlphaFoldDB" id="A0A1Z4GK09"/>
<dbReference type="Gene3D" id="2.160.20.80">
    <property type="entry name" value="E3 ubiquitin-protein ligase SopA"/>
    <property type="match status" value="1"/>
</dbReference>
<accession>A0A1Z4GK09</accession>
<organism evidence="1 2">
    <name type="scientific">Anabaenopsis circularis NIES-21</name>
    <dbReference type="NCBI Taxonomy" id="1085406"/>
    <lineage>
        <taxon>Bacteria</taxon>
        <taxon>Bacillati</taxon>
        <taxon>Cyanobacteriota</taxon>
        <taxon>Cyanophyceae</taxon>
        <taxon>Nostocales</taxon>
        <taxon>Nodulariaceae</taxon>
        <taxon>Anabaenopsis</taxon>
    </lineage>
</organism>
<protein>
    <submittedName>
        <fullName evidence="1">Pentapeptide repeat-containing protein</fullName>
    </submittedName>
</protein>
<reference evidence="1 2" key="1">
    <citation type="submission" date="2017-06" db="EMBL/GenBank/DDBJ databases">
        <title>Genome sequencing of cyanobaciteial culture collection at National Institute for Environmental Studies (NIES).</title>
        <authorList>
            <person name="Hirose Y."/>
            <person name="Shimura Y."/>
            <person name="Fujisawa T."/>
            <person name="Nakamura Y."/>
            <person name="Kawachi M."/>
        </authorList>
    </citation>
    <scope>NUCLEOTIDE SEQUENCE [LARGE SCALE GENOMIC DNA]</scope>
    <source>
        <strain evidence="1 2">NIES-21</strain>
    </source>
</reference>